<dbReference type="EMBL" id="DS113229">
    <property type="protein sequence ID" value="EAY17596.1"/>
    <property type="molecule type" value="Genomic_DNA"/>
</dbReference>
<feature type="compositionally biased region" description="Low complexity" evidence="3">
    <location>
        <begin position="830"/>
        <end position="841"/>
    </location>
</feature>
<dbReference type="InterPro" id="IPR032675">
    <property type="entry name" value="LRR_dom_sf"/>
</dbReference>
<dbReference type="VEuPathDB" id="TrichDB:TVAG_454240"/>
<feature type="compositionally biased region" description="Polar residues" evidence="3">
    <location>
        <begin position="421"/>
        <end position="438"/>
    </location>
</feature>
<feature type="compositionally biased region" description="Polar residues" evidence="3">
    <location>
        <begin position="459"/>
        <end position="470"/>
    </location>
</feature>
<dbReference type="PANTHER" id="PTHR15454">
    <property type="entry name" value="NISCHARIN RELATED"/>
    <property type="match status" value="1"/>
</dbReference>
<feature type="compositionally biased region" description="Polar residues" evidence="3">
    <location>
        <begin position="542"/>
        <end position="557"/>
    </location>
</feature>
<dbReference type="SUPFAM" id="SSF52058">
    <property type="entry name" value="L domain-like"/>
    <property type="match status" value="1"/>
</dbReference>
<evidence type="ECO:0000256" key="3">
    <source>
        <dbReference type="SAM" id="MobiDB-lite"/>
    </source>
</evidence>
<dbReference type="VEuPathDB" id="TrichDB:TVAGG3_0552770"/>
<feature type="compositionally biased region" description="Basic residues" evidence="3">
    <location>
        <begin position="410"/>
        <end position="420"/>
    </location>
</feature>
<evidence type="ECO:0000313" key="4">
    <source>
        <dbReference type="EMBL" id="EAY17596.1"/>
    </source>
</evidence>
<keyword evidence="2" id="KW-0677">Repeat</keyword>
<feature type="compositionally biased region" description="Basic and acidic residues" evidence="3">
    <location>
        <begin position="471"/>
        <end position="493"/>
    </location>
</feature>
<feature type="compositionally biased region" description="Basic and acidic residues" evidence="3">
    <location>
        <begin position="569"/>
        <end position="588"/>
    </location>
</feature>
<feature type="compositionally biased region" description="Polar residues" evidence="3">
    <location>
        <begin position="384"/>
        <end position="400"/>
    </location>
</feature>
<keyword evidence="5" id="KW-1185">Reference proteome</keyword>
<reference evidence="4" key="1">
    <citation type="submission" date="2006-10" db="EMBL/GenBank/DDBJ databases">
        <authorList>
            <person name="Amadeo P."/>
            <person name="Zhao Q."/>
            <person name="Wortman J."/>
            <person name="Fraser-Liggett C."/>
            <person name="Carlton J."/>
        </authorList>
    </citation>
    <scope>NUCLEOTIDE SEQUENCE</scope>
    <source>
        <strain evidence="4">G3</strain>
    </source>
</reference>
<dbReference type="Gene3D" id="3.80.10.10">
    <property type="entry name" value="Ribonuclease Inhibitor"/>
    <property type="match status" value="1"/>
</dbReference>
<feature type="compositionally biased region" description="Low complexity" evidence="3">
    <location>
        <begin position="258"/>
        <end position="273"/>
    </location>
</feature>
<proteinExistence type="predicted"/>
<evidence type="ECO:0000256" key="1">
    <source>
        <dbReference type="ARBA" id="ARBA00022614"/>
    </source>
</evidence>
<feature type="compositionally biased region" description="Basic and acidic residues" evidence="3">
    <location>
        <begin position="517"/>
        <end position="539"/>
    </location>
</feature>
<feature type="compositionally biased region" description="Basic and acidic residues" evidence="3">
    <location>
        <begin position="807"/>
        <end position="819"/>
    </location>
</feature>
<keyword evidence="1" id="KW-0433">Leucine-rich repeat</keyword>
<accession>A2DQ00</accession>
<dbReference type="InParanoid" id="A2DQ00"/>
<reference evidence="4" key="2">
    <citation type="journal article" date="2007" name="Science">
        <title>Draft genome sequence of the sexually transmitted pathogen Trichomonas vaginalis.</title>
        <authorList>
            <person name="Carlton J.M."/>
            <person name="Hirt R.P."/>
            <person name="Silva J.C."/>
            <person name="Delcher A.L."/>
            <person name="Schatz M."/>
            <person name="Zhao Q."/>
            <person name="Wortman J.R."/>
            <person name="Bidwell S.L."/>
            <person name="Alsmark U.C.M."/>
            <person name="Besteiro S."/>
            <person name="Sicheritz-Ponten T."/>
            <person name="Noel C.J."/>
            <person name="Dacks J.B."/>
            <person name="Foster P.G."/>
            <person name="Simillion C."/>
            <person name="Van de Peer Y."/>
            <person name="Miranda-Saavedra D."/>
            <person name="Barton G.J."/>
            <person name="Westrop G.D."/>
            <person name="Mueller S."/>
            <person name="Dessi D."/>
            <person name="Fiori P.L."/>
            <person name="Ren Q."/>
            <person name="Paulsen I."/>
            <person name="Zhang H."/>
            <person name="Bastida-Corcuera F.D."/>
            <person name="Simoes-Barbosa A."/>
            <person name="Brown M.T."/>
            <person name="Hayes R.D."/>
            <person name="Mukherjee M."/>
            <person name="Okumura C.Y."/>
            <person name="Schneider R."/>
            <person name="Smith A.J."/>
            <person name="Vanacova S."/>
            <person name="Villalvazo M."/>
            <person name="Haas B.J."/>
            <person name="Pertea M."/>
            <person name="Feldblyum T.V."/>
            <person name="Utterback T.R."/>
            <person name="Shu C.L."/>
            <person name="Osoegawa K."/>
            <person name="de Jong P.J."/>
            <person name="Hrdy I."/>
            <person name="Horvathova L."/>
            <person name="Zubacova Z."/>
            <person name="Dolezal P."/>
            <person name="Malik S.B."/>
            <person name="Logsdon J.M. Jr."/>
            <person name="Henze K."/>
            <person name="Gupta A."/>
            <person name="Wang C.C."/>
            <person name="Dunne R.L."/>
            <person name="Upcroft J.A."/>
            <person name="Upcroft P."/>
            <person name="White O."/>
            <person name="Salzberg S.L."/>
            <person name="Tang P."/>
            <person name="Chiu C.-H."/>
            <person name="Lee Y.-S."/>
            <person name="Embley T.M."/>
            <person name="Coombs G.H."/>
            <person name="Mottram J.C."/>
            <person name="Tachezy J."/>
            <person name="Fraser-Liggett C.M."/>
            <person name="Johnson P.J."/>
        </authorList>
    </citation>
    <scope>NUCLEOTIDE SEQUENCE [LARGE SCALE GENOMIC DNA]</scope>
    <source>
        <strain evidence="4">G3</strain>
    </source>
</reference>
<feature type="region of interest" description="Disordered" evidence="3">
    <location>
        <begin position="805"/>
        <end position="841"/>
    </location>
</feature>
<dbReference type="Proteomes" id="UP000001542">
    <property type="component" value="Unassembled WGS sequence"/>
</dbReference>
<evidence type="ECO:0000256" key="2">
    <source>
        <dbReference type="ARBA" id="ARBA00022737"/>
    </source>
</evidence>
<feature type="compositionally biased region" description="Low complexity" evidence="3">
    <location>
        <begin position="558"/>
        <end position="568"/>
    </location>
</feature>
<gene>
    <name evidence="4" type="ORF">TVAG_454240</name>
</gene>
<feature type="region of interest" description="Disordered" evidence="3">
    <location>
        <begin position="338"/>
        <end position="604"/>
    </location>
</feature>
<dbReference type="KEGG" id="tva:4775613"/>
<dbReference type="RefSeq" id="XP_001329731.1">
    <property type="nucleotide sequence ID" value="XM_001329696.1"/>
</dbReference>
<dbReference type="AlphaFoldDB" id="A2DQ00"/>
<name>A2DQ00_TRIV3</name>
<sequence length="853" mass="97899">MSKDDEIRIDENGNFSNMNLVKFPGTKKIKDFKSLNFSFNPINSFKTLSTLRHLVSIDLTATNISSLEFLPSLPHLQSITLRGTQFSRFKQYRLMCIVAFDPSIKFIDGTEIESKEKIIVNKEFSKIQNLLVEGWIIARVNPTIMAYPPLKLQAPLTAIFCDEYSKVKSKSDVIIANEVLTQLTRSVVSTITNDDSVGGKENDEYKIVRYILKGKTDDMATGLLMSSQVALKVTNQYHFNIESNMNPLEKIDPPPKEPTNNNTKNNENTTNTEKNTEKTGKSGKVRIKKKIMVPVKKEVKEVEIQSPVRISDDNEINIQPAPPLDPHLTEIIADSFKESMKGQNQSSEDEILDISTSKLPPPPDEIEETPKRKKKIIKKVRKVPTNQPESPKIQENNNIEQEAVEEQSKSPRRKRVRRKNTNGQSISTDISTSKTENPQIEEAPISPQRKRVRPVRGLQSMTNTETPTASHQEEKNNSEIKPEISSESQKQKSENIPSNNNSSIQSLESQSTKSKSISKESQTKSKESHSISKESHSQSKETQNNSVNLSNSKESQISSKQKTTGTKTSESKNIQEESTKKSSEKEESYQLSNDYSEEEDDYTYVDSDSYFKSGDEYDLSSNEDDIENFKLPPKKDKLEKPDFTEDRIKFKERAVYEHRVILDCPPTNSKFMKKRFVDTRPKQLVLNPVRFHPLHKNIPNAESIPCDFITNDFSDDGEKSVKERNFVFANGEVFHTMTFFDVHEEEEETGHTYTYIFEELKREKEKLEESKSFKERKIKRDKKHDEEEDFVTDVDYMYCSPLMFAPDRYDSKDSTKDDDSSNLNEEEDSYTSTTTSTTDSHTSYHIFKRNYRK</sequence>
<evidence type="ECO:0000313" key="5">
    <source>
        <dbReference type="Proteomes" id="UP000001542"/>
    </source>
</evidence>
<feature type="compositionally biased region" description="Basic residues" evidence="3">
    <location>
        <begin position="371"/>
        <end position="382"/>
    </location>
</feature>
<dbReference type="SMR" id="A2DQ00"/>
<feature type="region of interest" description="Disordered" evidence="3">
    <location>
        <begin position="244"/>
        <end position="285"/>
    </location>
</feature>
<feature type="compositionally biased region" description="Low complexity" evidence="3">
    <location>
        <begin position="494"/>
        <end position="506"/>
    </location>
</feature>
<dbReference type="STRING" id="5722.A2DQ00"/>
<evidence type="ECO:0008006" key="6">
    <source>
        <dbReference type="Google" id="ProtNLM"/>
    </source>
</evidence>
<protein>
    <recommendedName>
        <fullName evidence="6">Leucine Rich Repeat family protein</fullName>
    </recommendedName>
</protein>
<organism evidence="4 5">
    <name type="scientific">Trichomonas vaginalis (strain ATCC PRA-98 / G3)</name>
    <dbReference type="NCBI Taxonomy" id="412133"/>
    <lineage>
        <taxon>Eukaryota</taxon>
        <taxon>Metamonada</taxon>
        <taxon>Parabasalia</taxon>
        <taxon>Trichomonadida</taxon>
        <taxon>Trichomonadidae</taxon>
        <taxon>Trichomonas</taxon>
    </lineage>
</organism>